<organism evidence="2 3">
    <name type="scientific">Heminiphilus faecis</name>
    <dbReference type="NCBI Taxonomy" id="2601703"/>
    <lineage>
        <taxon>Bacteria</taxon>
        <taxon>Pseudomonadati</taxon>
        <taxon>Bacteroidota</taxon>
        <taxon>Bacteroidia</taxon>
        <taxon>Bacteroidales</taxon>
        <taxon>Muribaculaceae</taxon>
        <taxon>Heminiphilus</taxon>
    </lineage>
</organism>
<dbReference type="Gene3D" id="3.40.50.920">
    <property type="match status" value="1"/>
</dbReference>
<keyword evidence="3" id="KW-1185">Reference proteome</keyword>
<accession>A0ABV4CSJ7</accession>
<dbReference type="CDD" id="cd07033">
    <property type="entry name" value="TPP_PYR_DXS_TK_like"/>
    <property type="match status" value="1"/>
</dbReference>
<dbReference type="SMART" id="SM00861">
    <property type="entry name" value="Transket_pyr"/>
    <property type="match status" value="1"/>
</dbReference>
<dbReference type="Pfam" id="PF02780">
    <property type="entry name" value="Transketolase_C"/>
    <property type="match status" value="1"/>
</dbReference>
<dbReference type="SUPFAM" id="SSF52922">
    <property type="entry name" value="TK C-terminal domain-like"/>
    <property type="match status" value="1"/>
</dbReference>
<dbReference type="Proteomes" id="UP001565200">
    <property type="component" value="Unassembled WGS sequence"/>
</dbReference>
<reference evidence="2 3" key="1">
    <citation type="submission" date="2024-03" db="EMBL/GenBank/DDBJ databases">
        <title>Mouse gut bacterial collection (mGBC) of GemPharmatech.</title>
        <authorList>
            <person name="He Y."/>
            <person name="Dong L."/>
            <person name="Wu D."/>
            <person name="Gao X."/>
            <person name="Lin Z."/>
        </authorList>
    </citation>
    <scope>NUCLEOTIDE SEQUENCE [LARGE SCALE GENOMIC DNA]</scope>
    <source>
        <strain evidence="2 3">54-13</strain>
    </source>
</reference>
<dbReference type="EMBL" id="JBCLPP010000003">
    <property type="protein sequence ID" value="MEY8244361.1"/>
    <property type="molecule type" value="Genomic_DNA"/>
</dbReference>
<dbReference type="PANTHER" id="PTHR43825:SF5">
    <property type="entry name" value="HYPOTHETICAL TRANSKETOLASE FAMILY PROTEIN"/>
    <property type="match status" value="1"/>
</dbReference>
<dbReference type="Pfam" id="PF02779">
    <property type="entry name" value="Transket_pyr"/>
    <property type="match status" value="1"/>
</dbReference>
<dbReference type="InterPro" id="IPR033248">
    <property type="entry name" value="Transketolase_C"/>
</dbReference>
<sequence>MRTAFINQLVKEAEKNEKIFLIVGDLGYNVVEVFEKKYPERFLNAGIAEQNMIGVASGLAMQGYIVYVYSIGNFPTLRCIEQIRNDVAYHSLNVRIVSVGAGYAYGSLGASHHTTEDIGVMRTIPNMVVCSPCDPIETVKITSLSAVHEGPMYIRLGKAGEKEVHVDQYSKFNRLDSLDIGDIIPVIKNNENIAVLATGSIVYSLQRAIIDTKLSYDLYSFPFIKPIIIEKLKNIVSNYANIICFEEHQKSAGFGSAIIEQVNDLYAMGTINSYPKIIRKAINDEFIYEVGDQTSLRKKEQLSL</sequence>
<comment type="caution">
    <text evidence="2">The sequence shown here is derived from an EMBL/GenBank/DDBJ whole genome shotgun (WGS) entry which is preliminary data.</text>
</comment>
<dbReference type="InterPro" id="IPR009014">
    <property type="entry name" value="Transketo_C/PFOR_II"/>
</dbReference>
<dbReference type="RefSeq" id="WP_369863153.1">
    <property type="nucleotide sequence ID" value="NZ_JBCLPP010000003.1"/>
</dbReference>
<evidence type="ECO:0000313" key="2">
    <source>
        <dbReference type="EMBL" id="MEY8244361.1"/>
    </source>
</evidence>
<evidence type="ECO:0000313" key="3">
    <source>
        <dbReference type="Proteomes" id="UP001565200"/>
    </source>
</evidence>
<proteinExistence type="predicted"/>
<feature type="domain" description="Transketolase-like pyrimidine-binding" evidence="1">
    <location>
        <begin position="1"/>
        <end position="163"/>
    </location>
</feature>
<protein>
    <submittedName>
        <fullName evidence="2">Transketolase C-terminal domain-containing protein</fullName>
    </submittedName>
</protein>
<dbReference type="Gene3D" id="3.40.50.970">
    <property type="match status" value="1"/>
</dbReference>
<dbReference type="InterPro" id="IPR005475">
    <property type="entry name" value="Transketolase-like_Pyr-bd"/>
</dbReference>
<dbReference type="InterPro" id="IPR051157">
    <property type="entry name" value="PDH/Transketolase"/>
</dbReference>
<dbReference type="PANTHER" id="PTHR43825">
    <property type="entry name" value="PYRUVATE DEHYDROGENASE E1 COMPONENT"/>
    <property type="match status" value="1"/>
</dbReference>
<evidence type="ECO:0000259" key="1">
    <source>
        <dbReference type="SMART" id="SM00861"/>
    </source>
</evidence>
<dbReference type="InterPro" id="IPR029061">
    <property type="entry name" value="THDP-binding"/>
</dbReference>
<gene>
    <name evidence="2" type="ORF">AAK873_01860</name>
</gene>
<name>A0ABV4CSJ7_9BACT</name>
<dbReference type="SUPFAM" id="SSF52518">
    <property type="entry name" value="Thiamin diphosphate-binding fold (THDP-binding)"/>
    <property type="match status" value="1"/>
</dbReference>